<dbReference type="Proteomes" id="UP000504635">
    <property type="component" value="Unplaced"/>
</dbReference>
<evidence type="ECO:0000313" key="3">
    <source>
        <dbReference type="RefSeq" id="XP_030763398.1"/>
    </source>
</evidence>
<dbReference type="Pfam" id="PF25556">
    <property type="entry name" value="SET_TTL"/>
    <property type="match status" value="1"/>
</dbReference>
<sequence length="597" mass="70925">MGYTSAAIEDFLNQHRPQFLASHVPERYWESLYKKLFTLTFDAGNFFQLVKIDYEEEKQPYHSSWGLQALCDLQKNDSNTIFLIDHAWTFQINEARKHLEYDNLRLRIARIMDLNEDSPKEELIEEIFENMWRFNNSYAVRNLDGTEQTLMWFFMDEIGCAVQHSGGPNCRIVPFVHLNQGMYCLLFLQKDIKEGDLIFRDFAEGITDPLLRKATLLPWIPSSFDDIPTEPSIPGPEYYLAGHIPETLPDLNNLKAHLTRKEKYFVFTQYRFIKKFLTDSKFQLTENEDEADVLWFTEHFRDFKSLSESPGKFVNQFPYEYVLTIKDLLCMTCRRYKNNTENPRWFPVTYNLVNEVGNFVSYFKNRENEGLENYWIIKPYNLARSMDIHITNNINYIMRLPATGPKIVQKYLTNPVLFYRDECDGKVKFDVRYVILLKSVCPLEVYVCKNFYLRFANKPFSLDNFDDYEKHFTVMNYTENALKHLKCDEFKVEWEKQYCNFSWGDVEEKILKMIKEIVECATLAEPPCGLAESPQSRALYAADLMLNWEDNEIQPKILEFNFMPDCERACKYYPDFFNDIFKLLFLNEENSDVFFKL</sequence>
<dbReference type="Gene3D" id="3.30.470.20">
    <property type="entry name" value="ATP-grasp fold, B domain"/>
    <property type="match status" value="1"/>
</dbReference>
<dbReference type="RefSeq" id="XP_030763398.1">
    <property type="nucleotide sequence ID" value="XM_030907538.1"/>
</dbReference>
<dbReference type="PROSITE" id="PS51221">
    <property type="entry name" value="TTL"/>
    <property type="match status" value="1"/>
</dbReference>
<protein>
    <submittedName>
        <fullName evidence="3">Tubulin--tyrosine ligase-like protein 12</fullName>
    </submittedName>
</protein>
<evidence type="ECO:0000259" key="1">
    <source>
        <dbReference type="Pfam" id="PF25556"/>
    </source>
</evidence>
<organism evidence="2 3">
    <name type="scientific">Sitophilus oryzae</name>
    <name type="common">Rice weevil</name>
    <name type="synonym">Curculio oryzae</name>
    <dbReference type="NCBI Taxonomy" id="7048"/>
    <lineage>
        <taxon>Eukaryota</taxon>
        <taxon>Metazoa</taxon>
        <taxon>Ecdysozoa</taxon>
        <taxon>Arthropoda</taxon>
        <taxon>Hexapoda</taxon>
        <taxon>Insecta</taxon>
        <taxon>Pterygota</taxon>
        <taxon>Neoptera</taxon>
        <taxon>Endopterygota</taxon>
        <taxon>Coleoptera</taxon>
        <taxon>Polyphaga</taxon>
        <taxon>Cucujiformia</taxon>
        <taxon>Curculionidae</taxon>
        <taxon>Dryophthorinae</taxon>
        <taxon>Sitophilus</taxon>
    </lineage>
</organism>
<name>A0A6J2YHA4_SITOR</name>
<gene>
    <name evidence="3" type="primary">LOC115887966</name>
</gene>
<dbReference type="AlphaFoldDB" id="A0A6J2YHA4"/>
<feature type="domain" description="Tubulin--tyrosine ligase-like protein 12 SET-like" evidence="1">
    <location>
        <begin position="73"/>
        <end position="222"/>
    </location>
</feature>
<dbReference type="InterPro" id="IPR004344">
    <property type="entry name" value="TTL/TTLL_fam"/>
</dbReference>
<dbReference type="FunCoup" id="A0A6J2YHA4">
    <property type="interactions" value="1731"/>
</dbReference>
<dbReference type="GO" id="GO:0005737">
    <property type="term" value="C:cytoplasm"/>
    <property type="evidence" value="ECO:0007669"/>
    <property type="project" value="TreeGrafter"/>
</dbReference>
<dbReference type="InterPro" id="IPR057954">
    <property type="entry name" value="SET_TTL12"/>
</dbReference>
<dbReference type="CTD" id="23170"/>
<accession>A0A6J2YHA4</accession>
<proteinExistence type="predicted"/>
<dbReference type="SUPFAM" id="SSF56059">
    <property type="entry name" value="Glutathione synthetase ATP-binding domain-like"/>
    <property type="match status" value="1"/>
</dbReference>
<keyword evidence="2" id="KW-1185">Reference proteome</keyword>
<dbReference type="InParanoid" id="A0A6J2YHA4"/>
<dbReference type="InterPro" id="IPR027749">
    <property type="entry name" value="TTLL12"/>
</dbReference>
<dbReference type="Pfam" id="PF03133">
    <property type="entry name" value="TTL"/>
    <property type="match status" value="1"/>
</dbReference>
<dbReference type="OrthoDB" id="60477at2759"/>
<dbReference type="PANTHER" id="PTHR46088:SF1">
    <property type="entry name" value="TUBULIN--TYROSINE LIGASE-LIKE PROTEIN 12"/>
    <property type="match status" value="1"/>
</dbReference>
<dbReference type="KEGG" id="soy:115887966"/>
<dbReference type="GeneID" id="115887966"/>
<reference evidence="3" key="1">
    <citation type="submission" date="2025-08" db="UniProtKB">
        <authorList>
            <consortium name="RefSeq"/>
        </authorList>
    </citation>
    <scope>IDENTIFICATION</scope>
    <source>
        <tissue evidence="3">Gonads</tissue>
    </source>
</reference>
<evidence type="ECO:0000313" key="2">
    <source>
        <dbReference type="Proteomes" id="UP000504635"/>
    </source>
</evidence>
<dbReference type="PANTHER" id="PTHR46088">
    <property type="entry name" value="TUBULIN--TYROSINE LIGASE-LIKE PROTEIN 12"/>
    <property type="match status" value="1"/>
</dbReference>